<dbReference type="Gene3D" id="3.40.30.10">
    <property type="entry name" value="Glutaredoxin"/>
    <property type="match status" value="1"/>
</dbReference>
<dbReference type="InterPro" id="IPR036869">
    <property type="entry name" value="J_dom_sf"/>
</dbReference>
<dbReference type="SMR" id="A2DKB6"/>
<dbReference type="OrthoDB" id="10250354at2759"/>
<reference evidence="4" key="2">
    <citation type="journal article" date="2007" name="Science">
        <title>Draft genome sequence of the sexually transmitted pathogen Trichomonas vaginalis.</title>
        <authorList>
            <person name="Carlton J.M."/>
            <person name="Hirt R.P."/>
            <person name="Silva J.C."/>
            <person name="Delcher A.L."/>
            <person name="Schatz M."/>
            <person name="Zhao Q."/>
            <person name="Wortman J.R."/>
            <person name="Bidwell S.L."/>
            <person name="Alsmark U.C.M."/>
            <person name="Besteiro S."/>
            <person name="Sicheritz-Ponten T."/>
            <person name="Noel C.J."/>
            <person name="Dacks J.B."/>
            <person name="Foster P.G."/>
            <person name="Simillion C."/>
            <person name="Van de Peer Y."/>
            <person name="Miranda-Saavedra D."/>
            <person name="Barton G.J."/>
            <person name="Westrop G.D."/>
            <person name="Mueller S."/>
            <person name="Dessi D."/>
            <person name="Fiori P.L."/>
            <person name="Ren Q."/>
            <person name="Paulsen I."/>
            <person name="Zhang H."/>
            <person name="Bastida-Corcuera F.D."/>
            <person name="Simoes-Barbosa A."/>
            <person name="Brown M.T."/>
            <person name="Hayes R.D."/>
            <person name="Mukherjee M."/>
            <person name="Okumura C.Y."/>
            <person name="Schneider R."/>
            <person name="Smith A.J."/>
            <person name="Vanacova S."/>
            <person name="Villalvazo M."/>
            <person name="Haas B.J."/>
            <person name="Pertea M."/>
            <person name="Feldblyum T.V."/>
            <person name="Utterback T.R."/>
            <person name="Shu C.L."/>
            <person name="Osoegawa K."/>
            <person name="de Jong P.J."/>
            <person name="Hrdy I."/>
            <person name="Horvathova L."/>
            <person name="Zubacova Z."/>
            <person name="Dolezal P."/>
            <person name="Malik S.B."/>
            <person name="Logsdon J.M. Jr."/>
            <person name="Henze K."/>
            <person name="Gupta A."/>
            <person name="Wang C.C."/>
            <person name="Dunne R.L."/>
            <person name="Upcroft J.A."/>
            <person name="Upcroft P."/>
            <person name="White O."/>
            <person name="Salzberg S.L."/>
            <person name="Tang P."/>
            <person name="Chiu C.-H."/>
            <person name="Lee Y.-S."/>
            <person name="Embley T.M."/>
            <person name="Coombs G.H."/>
            <person name="Mottram J.C."/>
            <person name="Tachezy J."/>
            <person name="Fraser-Liggett C.M."/>
            <person name="Johnson P.J."/>
        </authorList>
    </citation>
    <scope>NUCLEOTIDE SEQUENCE [LARGE SCALE GENOMIC DNA]</scope>
    <source>
        <strain evidence="4">G3</strain>
    </source>
</reference>
<dbReference type="Pfam" id="PF00226">
    <property type="entry name" value="DnaJ"/>
    <property type="match status" value="1"/>
</dbReference>
<dbReference type="PROSITE" id="PS00636">
    <property type="entry name" value="DNAJ_1"/>
    <property type="match status" value="1"/>
</dbReference>
<keyword evidence="2" id="KW-0812">Transmembrane</keyword>
<evidence type="ECO:0000259" key="3">
    <source>
        <dbReference type="PROSITE" id="PS50076"/>
    </source>
</evidence>
<dbReference type="VEuPathDB" id="TrichDB:TVAG_189840"/>
<dbReference type="InParanoid" id="A2DKB6"/>
<feature type="compositionally biased region" description="Basic and acidic residues" evidence="1">
    <location>
        <begin position="80"/>
        <end position="96"/>
    </location>
</feature>
<dbReference type="VEuPathDB" id="TrichDB:TVAGG3_0995980"/>
<evidence type="ECO:0000313" key="5">
    <source>
        <dbReference type="Proteomes" id="UP000001542"/>
    </source>
</evidence>
<dbReference type="SUPFAM" id="SSF52833">
    <property type="entry name" value="Thioredoxin-like"/>
    <property type="match status" value="1"/>
</dbReference>
<dbReference type="eggNOG" id="KOG0714">
    <property type="taxonomic scope" value="Eukaryota"/>
</dbReference>
<sequence>MFQFLFFSFISAKLLPNEDPYKILGVSKLASMDEIKKAYRKLVFSCHPDRHKDEDSYHMFIKVTDAYEILSDQEKKMQFDRDGRIKEKTNQREDTGYTRNEPIPMINQHIFPSLARDGSEWIVLVTQHFDCPECPAQSQIFDEFAKDIKQYVKVGKLDASASPSMVEALGVKTLPAYYSIRYVNGTVQGKKIATTFRSNEQAIEHIFKFWKSSVKKLHGKTQLDNWLELDSTKTHVLEITSNSGVSVHLRYAASQINSYATFASIAETEEIKTHYGIRKSPCVLIFRGHRTQPIQIQTSGRHLLDDIEEYCTPVFPEINRANYKQICNPWCVASTEIPNTTYIDTIYDGPFNTALLRPSFSKSLGIKNGWVAIDGNKFMTIDINSPDDLLSVCSRLYRNDGLKDEGEVIKDDPVSNIVDQILSVFSGIEISNGKLVLTWIQIVIPLPIIFGLVVVIFVFLFICGMYDHTRIEPSSSSKPDNSKSSQKSDQKKPDDKKTQEPKSSEQKEEKNKTDSDKKSEEGKIDQDKSEEDKSDNKKPVQNKNCEDKKDLDEIKPKSE</sequence>
<proteinExistence type="predicted"/>
<accession>A2DKB6</accession>
<feature type="compositionally biased region" description="Low complexity" evidence="1">
    <location>
        <begin position="473"/>
        <end position="485"/>
    </location>
</feature>
<dbReference type="PANTHER" id="PTHR44303:SF2">
    <property type="entry name" value="DNAJ HOMOLOG SUBFAMILY C MEMBER 16"/>
    <property type="match status" value="1"/>
</dbReference>
<keyword evidence="5" id="KW-1185">Reference proteome</keyword>
<dbReference type="InterPro" id="IPR036249">
    <property type="entry name" value="Thioredoxin-like_sf"/>
</dbReference>
<gene>
    <name evidence="4" type="ORF">TVAG_189840</name>
</gene>
<feature type="transmembrane region" description="Helical" evidence="2">
    <location>
        <begin position="439"/>
        <end position="462"/>
    </location>
</feature>
<evidence type="ECO:0000256" key="1">
    <source>
        <dbReference type="SAM" id="MobiDB-lite"/>
    </source>
</evidence>
<dbReference type="STRING" id="5722.A2DKB6"/>
<feature type="region of interest" description="Disordered" evidence="1">
    <location>
        <begin position="471"/>
        <end position="559"/>
    </location>
</feature>
<evidence type="ECO:0000256" key="2">
    <source>
        <dbReference type="SAM" id="Phobius"/>
    </source>
</evidence>
<dbReference type="InterPro" id="IPR018253">
    <property type="entry name" value="DnaJ_domain_CS"/>
</dbReference>
<dbReference type="PANTHER" id="PTHR44303">
    <property type="entry name" value="DNAJ HOMOLOG SUBFAMILY C MEMBER 16"/>
    <property type="match status" value="1"/>
</dbReference>
<dbReference type="AlphaFoldDB" id="A2DKB6"/>
<dbReference type="SMART" id="SM00271">
    <property type="entry name" value="DnaJ"/>
    <property type="match status" value="1"/>
</dbReference>
<protein>
    <submittedName>
        <fullName evidence="4">DnaJ domain containing protein</fullName>
    </submittedName>
</protein>
<dbReference type="Gene3D" id="1.10.287.110">
    <property type="entry name" value="DnaJ domain"/>
    <property type="match status" value="1"/>
</dbReference>
<name>A2DKB6_TRIV3</name>
<dbReference type="InterPro" id="IPR052448">
    <property type="entry name" value="DnaJ_C16_autophagy_reg"/>
</dbReference>
<feature type="region of interest" description="Disordered" evidence="1">
    <location>
        <begin position="80"/>
        <end position="99"/>
    </location>
</feature>
<dbReference type="RefSeq" id="XP_001580079.1">
    <property type="nucleotide sequence ID" value="XM_001580029.1"/>
</dbReference>
<feature type="domain" description="J" evidence="3">
    <location>
        <begin position="19"/>
        <end position="83"/>
    </location>
</feature>
<reference evidence="4" key="1">
    <citation type="submission" date="2006-10" db="EMBL/GenBank/DDBJ databases">
        <authorList>
            <person name="Amadeo P."/>
            <person name="Zhao Q."/>
            <person name="Wortman J."/>
            <person name="Fraser-Liggett C."/>
            <person name="Carlton J."/>
        </authorList>
    </citation>
    <scope>NUCLEOTIDE SEQUENCE</scope>
    <source>
        <strain evidence="4">G3</strain>
    </source>
</reference>
<dbReference type="EMBL" id="DS113211">
    <property type="protein sequence ID" value="EAY19093.1"/>
    <property type="molecule type" value="Genomic_DNA"/>
</dbReference>
<evidence type="ECO:0000313" key="4">
    <source>
        <dbReference type="EMBL" id="EAY19093.1"/>
    </source>
</evidence>
<dbReference type="PRINTS" id="PR00625">
    <property type="entry name" value="JDOMAIN"/>
</dbReference>
<dbReference type="Proteomes" id="UP000001542">
    <property type="component" value="Unassembled WGS sequence"/>
</dbReference>
<organism evidence="4 5">
    <name type="scientific">Trichomonas vaginalis (strain ATCC PRA-98 / G3)</name>
    <dbReference type="NCBI Taxonomy" id="412133"/>
    <lineage>
        <taxon>Eukaryota</taxon>
        <taxon>Metamonada</taxon>
        <taxon>Parabasalia</taxon>
        <taxon>Trichomonadida</taxon>
        <taxon>Trichomonadidae</taxon>
        <taxon>Trichomonas</taxon>
    </lineage>
</organism>
<dbReference type="PROSITE" id="PS50076">
    <property type="entry name" value="DNAJ_2"/>
    <property type="match status" value="1"/>
</dbReference>
<keyword evidence="2" id="KW-1133">Transmembrane helix</keyword>
<dbReference type="SUPFAM" id="SSF46565">
    <property type="entry name" value="Chaperone J-domain"/>
    <property type="match status" value="1"/>
</dbReference>
<feature type="compositionally biased region" description="Basic and acidic residues" evidence="1">
    <location>
        <begin position="486"/>
        <end position="559"/>
    </location>
</feature>
<dbReference type="InterPro" id="IPR001623">
    <property type="entry name" value="DnaJ_domain"/>
</dbReference>
<keyword evidence="2" id="KW-0472">Membrane</keyword>
<dbReference type="KEGG" id="tva:5464597"/>
<dbReference type="CDD" id="cd06257">
    <property type="entry name" value="DnaJ"/>
    <property type="match status" value="1"/>
</dbReference>